<gene>
    <name evidence="1" type="primary">jg9255</name>
    <name evidence="1" type="ORF">PAEG_LOCUS24762</name>
</gene>
<dbReference type="Proteomes" id="UP000838756">
    <property type="component" value="Unassembled WGS sequence"/>
</dbReference>
<keyword evidence="2" id="KW-1185">Reference proteome</keyword>
<comment type="caution">
    <text evidence="1">The sequence shown here is derived from an EMBL/GenBank/DDBJ whole genome shotgun (WGS) entry which is preliminary data.</text>
</comment>
<accession>A0A8S4SJ56</accession>
<name>A0A8S4SJ56_9NEOP</name>
<dbReference type="AlphaFoldDB" id="A0A8S4SJ56"/>
<sequence length="122" mass="13919">MGLIRRLRVTQRALERAMLRISLRDQIRNRHQSYRHSSTSCKAEVAMGGVHTSEERWGPKVLEWQPHSGIKLFAVTVCNNGMVHSILVQCRLRAKFETVLAATPQDSYRLSISVIICTPSYI</sequence>
<proteinExistence type="predicted"/>
<evidence type="ECO:0000313" key="1">
    <source>
        <dbReference type="EMBL" id="CAH2265080.1"/>
    </source>
</evidence>
<dbReference type="EMBL" id="CAKXAJ010026273">
    <property type="protein sequence ID" value="CAH2265080.1"/>
    <property type="molecule type" value="Genomic_DNA"/>
</dbReference>
<organism evidence="1 2">
    <name type="scientific">Pararge aegeria aegeria</name>
    <dbReference type="NCBI Taxonomy" id="348720"/>
    <lineage>
        <taxon>Eukaryota</taxon>
        <taxon>Metazoa</taxon>
        <taxon>Ecdysozoa</taxon>
        <taxon>Arthropoda</taxon>
        <taxon>Hexapoda</taxon>
        <taxon>Insecta</taxon>
        <taxon>Pterygota</taxon>
        <taxon>Neoptera</taxon>
        <taxon>Endopterygota</taxon>
        <taxon>Lepidoptera</taxon>
        <taxon>Glossata</taxon>
        <taxon>Ditrysia</taxon>
        <taxon>Papilionoidea</taxon>
        <taxon>Nymphalidae</taxon>
        <taxon>Satyrinae</taxon>
        <taxon>Satyrini</taxon>
        <taxon>Parargina</taxon>
        <taxon>Pararge</taxon>
    </lineage>
</organism>
<reference evidence="1" key="1">
    <citation type="submission" date="2022-03" db="EMBL/GenBank/DDBJ databases">
        <authorList>
            <person name="Lindestad O."/>
        </authorList>
    </citation>
    <scope>NUCLEOTIDE SEQUENCE</scope>
</reference>
<dbReference type="OrthoDB" id="7478539at2759"/>
<protein>
    <submittedName>
        <fullName evidence="1">Jg9255 protein</fullName>
    </submittedName>
</protein>
<evidence type="ECO:0000313" key="2">
    <source>
        <dbReference type="Proteomes" id="UP000838756"/>
    </source>
</evidence>